<dbReference type="Gene3D" id="1.20.120.80">
    <property type="entry name" value="Cytochrome c oxidase, subunit III, four-helix bundle"/>
    <property type="match status" value="1"/>
</dbReference>
<feature type="transmembrane region" description="Helical" evidence="9">
    <location>
        <begin position="191"/>
        <end position="220"/>
    </location>
</feature>
<dbReference type="InterPro" id="IPR033945">
    <property type="entry name" value="Cyt_c_oxase_su3_dom"/>
</dbReference>
<geneLocation type="mitochondrion" evidence="11"/>
<comment type="subcellular location">
    <subcellularLocation>
        <location evidence="1">Membrane</location>
        <topology evidence="1">Multi-pass membrane protein</topology>
    </subcellularLocation>
</comment>
<dbReference type="SUPFAM" id="SSF81452">
    <property type="entry name" value="Cytochrome c oxidase subunit III-like"/>
    <property type="match status" value="1"/>
</dbReference>
<feature type="transmembrane region" description="Helical" evidence="9">
    <location>
        <begin position="240"/>
        <end position="259"/>
    </location>
</feature>
<feature type="transmembrane region" description="Helical" evidence="9">
    <location>
        <begin position="41"/>
        <end position="59"/>
    </location>
</feature>
<dbReference type="InterPro" id="IPR024791">
    <property type="entry name" value="Cyt_c/ubiquinol_Oxase_su3"/>
</dbReference>
<dbReference type="InterPro" id="IPR000298">
    <property type="entry name" value="Cyt_c_oxidase-like_su3"/>
</dbReference>
<keyword evidence="5" id="KW-1278">Translocase</keyword>
<comment type="similarity">
    <text evidence="2 8">Belongs to the cytochrome c oxidase subunit 3 family.</text>
</comment>
<evidence type="ECO:0000256" key="2">
    <source>
        <dbReference type="ARBA" id="ARBA00010581"/>
    </source>
</evidence>
<evidence type="ECO:0000256" key="1">
    <source>
        <dbReference type="ARBA" id="ARBA00004141"/>
    </source>
</evidence>
<dbReference type="RefSeq" id="YP_010128466.1">
    <property type="nucleotide sequence ID" value="NC_056299.1"/>
</dbReference>
<dbReference type="GeneID" id="65335469"/>
<evidence type="ECO:0000256" key="5">
    <source>
        <dbReference type="ARBA" id="ARBA00022967"/>
    </source>
</evidence>
<dbReference type="PANTHER" id="PTHR11403:SF7">
    <property type="entry name" value="CYTOCHROME C OXIDASE SUBUNIT 3"/>
    <property type="match status" value="1"/>
</dbReference>
<reference evidence="11" key="1">
    <citation type="submission" date="2020-08" db="EMBL/GenBank/DDBJ databases">
        <authorList>
            <person name="Lei T."/>
        </authorList>
    </citation>
    <scope>NUCLEOTIDE SEQUENCE</scope>
</reference>
<organism evidence="11">
    <name type="scientific">Aleyrodes shizuokensis</name>
    <dbReference type="NCBI Taxonomy" id="860392"/>
    <lineage>
        <taxon>Eukaryota</taxon>
        <taxon>Metazoa</taxon>
        <taxon>Ecdysozoa</taxon>
        <taxon>Arthropoda</taxon>
        <taxon>Hexapoda</taxon>
        <taxon>Insecta</taxon>
        <taxon>Pterygota</taxon>
        <taxon>Neoptera</taxon>
        <taxon>Paraneoptera</taxon>
        <taxon>Hemiptera</taxon>
        <taxon>Sternorrhyncha</taxon>
        <taxon>Aleyrodoidea</taxon>
        <taxon>Aleyrodidae</taxon>
        <taxon>Aleyrodinae</taxon>
        <taxon>Aleyrodes</taxon>
    </lineage>
</organism>
<dbReference type="CDD" id="cd01665">
    <property type="entry name" value="Cyt_c_Oxidase_III"/>
    <property type="match status" value="1"/>
</dbReference>
<feature type="domain" description="Heme-copper oxidase subunit III family profile" evidence="10">
    <location>
        <begin position="4"/>
        <end position="261"/>
    </location>
</feature>
<dbReference type="GO" id="GO:0016020">
    <property type="term" value="C:membrane"/>
    <property type="evidence" value="ECO:0007669"/>
    <property type="project" value="UniProtKB-SubCell"/>
</dbReference>
<dbReference type="InterPro" id="IPR013833">
    <property type="entry name" value="Cyt_c_oxidase_su3_a-hlx"/>
</dbReference>
<sequence length="261" mass="31476">MLMNNHCFHLVSCSPWPILISLNFVNVGFSLIFLLLHHSCFFFFFFFFILVLICIQWWRDIIREGLYLGSHLLVVSSGLSMGIIFFIVSEFFFFVSFFWMYFYYSLSPDMSLGLFWPPQGVGAVNYMDLPFLNTLVLLSSGFFITWSHYGLFVGDYNLLKISYLFCIFMGFYFFVIQMYEYHELFFDFSDGVFGCSFFILTGFHGFHVLLGLIFLSFNFYRFYCNNFSFLSFYGFEYSIWYWHFVDLIWLFLYVFLYWWGM</sequence>
<keyword evidence="6 9" id="KW-1133">Transmembrane helix</keyword>
<evidence type="ECO:0000256" key="3">
    <source>
        <dbReference type="ARBA" id="ARBA00015944"/>
    </source>
</evidence>
<dbReference type="Pfam" id="PF00510">
    <property type="entry name" value="COX3"/>
    <property type="match status" value="1"/>
</dbReference>
<feature type="transmembrane region" description="Helical" evidence="9">
    <location>
        <begin position="161"/>
        <end position="179"/>
    </location>
</feature>
<keyword evidence="7 9" id="KW-0472">Membrane</keyword>
<dbReference type="GO" id="GO:0004129">
    <property type="term" value="F:cytochrome-c oxidase activity"/>
    <property type="evidence" value="ECO:0007669"/>
    <property type="project" value="InterPro"/>
</dbReference>
<dbReference type="PROSITE" id="PS50253">
    <property type="entry name" value="COX3"/>
    <property type="match status" value="1"/>
</dbReference>
<evidence type="ECO:0000256" key="6">
    <source>
        <dbReference type="ARBA" id="ARBA00022989"/>
    </source>
</evidence>
<feature type="transmembrane region" description="Helical" evidence="9">
    <location>
        <begin position="125"/>
        <end position="149"/>
    </location>
</feature>
<evidence type="ECO:0000256" key="4">
    <source>
        <dbReference type="ARBA" id="ARBA00022692"/>
    </source>
</evidence>
<name>A0A7T1NLW3_9HEMI</name>
<dbReference type="AlphaFoldDB" id="A0A7T1NLW3"/>
<evidence type="ECO:0000259" key="10">
    <source>
        <dbReference type="PROSITE" id="PS50253"/>
    </source>
</evidence>
<accession>A0A7T1NLW3</accession>
<dbReference type="Gene3D" id="1.10.287.70">
    <property type="match status" value="1"/>
</dbReference>
<keyword evidence="8 11" id="KW-0496">Mitochondrion</keyword>
<keyword evidence="4 8" id="KW-0812">Transmembrane</keyword>
<evidence type="ECO:0000256" key="9">
    <source>
        <dbReference type="SAM" id="Phobius"/>
    </source>
</evidence>
<proteinExistence type="inferred from homology"/>
<comment type="function">
    <text evidence="8">Component of the cytochrome c oxidase, the last enzyme in the mitochondrial electron transport chain which drives oxidative phosphorylation. The respiratory chain contains 3 multisubunit complexes succinate dehydrogenase (complex II, CII), ubiquinol-cytochrome c oxidoreductase (cytochrome b-c1 complex, complex III, CIII) and cytochrome c oxidase (complex IV, CIV), that cooperate to transfer electrons derived from NADH and succinate to molecular oxygen, creating an electrochemical gradient over the inner membrane that drives transmembrane transport and the ATP synthase. Cytochrome c oxidase is the component of the respiratory chain that catalyzes the reduction of oxygen to water. Electrons originating from reduced cytochrome c in the intermembrane space (IMS) are transferred via the dinuclear copper A center (CU(A)) of subunit 2 and heme A of subunit 1 to the active site in subunit 1, a binuclear center (BNC) formed by heme A3 and copper B (CU(B)). The BNC reduces molecular oxygen to 2 water molecules using 4 electrons from cytochrome c in the IMS and 4 protons from the mitochondrial matrix.</text>
</comment>
<gene>
    <name evidence="11" type="primary">cox3</name>
</gene>
<dbReference type="GO" id="GO:0005739">
    <property type="term" value="C:mitochondrion"/>
    <property type="evidence" value="ECO:0007669"/>
    <property type="project" value="TreeGrafter"/>
</dbReference>
<evidence type="ECO:0000256" key="8">
    <source>
        <dbReference type="RuleBase" id="RU003375"/>
    </source>
</evidence>
<dbReference type="EMBL" id="MT880225">
    <property type="protein sequence ID" value="QPO06177.1"/>
    <property type="molecule type" value="Genomic_DNA"/>
</dbReference>
<evidence type="ECO:0000313" key="11">
    <source>
        <dbReference type="EMBL" id="QPO06177.1"/>
    </source>
</evidence>
<protein>
    <recommendedName>
        <fullName evidence="3 8">Cytochrome c oxidase subunit 3</fullName>
    </recommendedName>
</protein>
<feature type="transmembrane region" description="Helical" evidence="9">
    <location>
        <begin position="16"/>
        <end position="36"/>
    </location>
</feature>
<feature type="transmembrane region" description="Helical" evidence="9">
    <location>
        <begin position="79"/>
        <end position="104"/>
    </location>
</feature>
<evidence type="ECO:0000256" key="7">
    <source>
        <dbReference type="ARBA" id="ARBA00023136"/>
    </source>
</evidence>
<dbReference type="InterPro" id="IPR035973">
    <property type="entry name" value="Cyt_c_oxidase_su3-like_sf"/>
</dbReference>
<dbReference type="GO" id="GO:0006123">
    <property type="term" value="P:mitochondrial electron transport, cytochrome c to oxygen"/>
    <property type="evidence" value="ECO:0007669"/>
    <property type="project" value="TreeGrafter"/>
</dbReference>
<dbReference type="PANTHER" id="PTHR11403">
    <property type="entry name" value="CYTOCHROME C OXIDASE SUBUNIT III"/>
    <property type="match status" value="1"/>
</dbReference>